<gene>
    <name evidence="2" type="ORF">CPAR01_10978</name>
</gene>
<keyword evidence="3" id="KW-1185">Reference proteome</keyword>
<organism evidence="2 3">
    <name type="scientific">Colletotrichum paranaense</name>
    <dbReference type="NCBI Taxonomy" id="1914294"/>
    <lineage>
        <taxon>Eukaryota</taxon>
        <taxon>Fungi</taxon>
        <taxon>Dikarya</taxon>
        <taxon>Ascomycota</taxon>
        <taxon>Pezizomycotina</taxon>
        <taxon>Sordariomycetes</taxon>
        <taxon>Hypocreomycetidae</taxon>
        <taxon>Glomerellales</taxon>
        <taxon>Glomerellaceae</taxon>
        <taxon>Colletotrichum</taxon>
        <taxon>Colletotrichum acutatum species complex</taxon>
    </lineage>
</organism>
<dbReference type="Proteomes" id="UP001241169">
    <property type="component" value="Unassembled WGS sequence"/>
</dbReference>
<protein>
    <submittedName>
        <fullName evidence="2">Uncharacterized protein</fullName>
    </submittedName>
</protein>
<dbReference type="EMBL" id="MOPA01000009">
    <property type="protein sequence ID" value="KAK1531329.1"/>
    <property type="molecule type" value="Genomic_DNA"/>
</dbReference>
<evidence type="ECO:0000313" key="3">
    <source>
        <dbReference type="Proteomes" id="UP001241169"/>
    </source>
</evidence>
<reference evidence="2 3" key="1">
    <citation type="submission" date="2016-10" db="EMBL/GenBank/DDBJ databases">
        <title>The genome sequence of Colletotrichum fioriniae PJ7.</title>
        <authorList>
            <person name="Baroncelli R."/>
        </authorList>
    </citation>
    <scope>NUCLEOTIDE SEQUENCE [LARGE SCALE GENOMIC DNA]</scope>
    <source>
        <strain evidence="2 3">IMI 384185</strain>
    </source>
</reference>
<comment type="caution">
    <text evidence="2">The sequence shown here is derived from an EMBL/GenBank/DDBJ whole genome shotgun (WGS) entry which is preliminary data.</text>
</comment>
<sequence>MDLLSAFILATLVVVALCFLGIHYRRSLRRGWTKFSNTTAYTWARPVMVAFLKVFLSGMEKAATEIIKEIALVIWRGMTGFPKPCAAQGGAGGRCPDEPIVVHRGCLTRRCLLLTISDAPVLGLQRGTSKIMCSHGSFLDDEFSYDILHHGILLHDILLHGILLHGILLHDILHIGNLYDSLFHHGSLTVSPPSRHLLRRRPDQETLCHGYPLS</sequence>
<dbReference type="GeneID" id="85379136"/>
<proteinExistence type="predicted"/>
<keyword evidence="1" id="KW-1133">Transmembrane helix</keyword>
<keyword evidence="1" id="KW-0812">Transmembrane</keyword>
<dbReference type="RefSeq" id="XP_060345585.1">
    <property type="nucleotide sequence ID" value="XM_060495237.1"/>
</dbReference>
<feature type="transmembrane region" description="Helical" evidence="1">
    <location>
        <begin position="6"/>
        <end position="24"/>
    </location>
</feature>
<name>A0ABQ9SAB3_9PEZI</name>
<evidence type="ECO:0000256" key="1">
    <source>
        <dbReference type="SAM" id="Phobius"/>
    </source>
</evidence>
<evidence type="ECO:0000313" key="2">
    <source>
        <dbReference type="EMBL" id="KAK1531329.1"/>
    </source>
</evidence>
<accession>A0ABQ9SAB3</accession>
<keyword evidence="1" id="KW-0472">Membrane</keyword>